<protein>
    <recommendedName>
        <fullName evidence="3">F-box domain-containing protein</fullName>
    </recommendedName>
</protein>
<evidence type="ECO:0008006" key="3">
    <source>
        <dbReference type="Google" id="ProtNLM"/>
    </source>
</evidence>
<reference evidence="1" key="1">
    <citation type="submission" date="2022-09" db="EMBL/GenBank/DDBJ databases">
        <title>Fusarium specimens isolated from Avocado Roots.</title>
        <authorList>
            <person name="Stajich J."/>
            <person name="Roper C."/>
            <person name="Heimlech-Rivalta G."/>
        </authorList>
    </citation>
    <scope>NUCLEOTIDE SEQUENCE</scope>
    <source>
        <strain evidence="1">CF00095</strain>
    </source>
</reference>
<keyword evidence="2" id="KW-1185">Reference proteome</keyword>
<gene>
    <name evidence="1" type="ORF">NW768_004107</name>
</gene>
<name>A0ABQ8RJH6_FUSEQ</name>
<comment type="caution">
    <text evidence="1">The sequence shown here is derived from an EMBL/GenBank/DDBJ whole genome shotgun (WGS) entry which is preliminary data.</text>
</comment>
<dbReference type="Proteomes" id="UP001152024">
    <property type="component" value="Unassembled WGS sequence"/>
</dbReference>
<dbReference type="EMBL" id="JAOQBH010000005">
    <property type="protein sequence ID" value="KAJ4136493.1"/>
    <property type="molecule type" value="Genomic_DNA"/>
</dbReference>
<evidence type="ECO:0000313" key="1">
    <source>
        <dbReference type="EMBL" id="KAJ4136493.1"/>
    </source>
</evidence>
<sequence>MDGLWVRSAWKFPWRRAQPLHLSVQKPESESLKRTGEICGLSDMYRLPRELLDMIQCDSRRSLFWRCISAVQLASRVTRTTPKPLISFQLGQVLSWKRNEYPEYITSKTELPIIRLTIDSDGISRVERLSCAPVYSGECNNHYRPIVEHVSQVAKIQVQLKDCLMRLILPDGQPAPAIWNTPAPPDLAYCKAYGSEPVSRHHIREFFGSDSFSWQHFHAVEANKIRGITFYFLRGKFSGIYIHYEEEPSAMDDEYDRFINRREEKSVWIHLPIPKNDRLLALDVRQGRRLMSLNILVRTKLVGDIIIGQRVVDPYTDLCLSSSSAPETVVYGVPPGTNPVTFFGTYYKPPYQAHPPKMFPLEKCYSSTFASGPRDMFHTWASLEDVSSTLTFNDPNTGICKGIMFQYRNGGCRTVGQCRWHVDSTIRVEHPRVFQFKREVRALNMARVAFQHSEDEQAQEGWECHLLKGFVTFWFTDGWSYLAINADKAHPDMDMRPMCADQSLHLKI</sequence>
<accession>A0ABQ8RJH6</accession>
<proteinExistence type="predicted"/>
<organism evidence="1 2">
    <name type="scientific">Fusarium equiseti</name>
    <name type="common">Fusarium scirpi</name>
    <dbReference type="NCBI Taxonomy" id="61235"/>
    <lineage>
        <taxon>Eukaryota</taxon>
        <taxon>Fungi</taxon>
        <taxon>Dikarya</taxon>
        <taxon>Ascomycota</taxon>
        <taxon>Pezizomycotina</taxon>
        <taxon>Sordariomycetes</taxon>
        <taxon>Hypocreomycetidae</taxon>
        <taxon>Hypocreales</taxon>
        <taxon>Nectriaceae</taxon>
        <taxon>Fusarium</taxon>
        <taxon>Fusarium incarnatum-equiseti species complex</taxon>
    </lineage>
</organism>
<evidence type="ECO:0000313" key="2">
    <source>
        <dbReference type="Proteomes" id="UP001152024"/>
    </source>
</evidence>